<keyword evidence="2" id="KW-1185">Reference proteome</keyword>
<name>A0A9Q0KQ56_9MAGN</name>
<dbReference type="EMBL" id="JAMYWD010000004">
    <property type="protein sequence ID" value="KAJ4974259.1"/>
    <property type="molecule type" value="Genomic_DNA"/>
</dbReference>
<protein>
    <submittedName>
        <fullName evidence="1">Uncharacterized protein</fullName>
    </submittedName>
</protein>
<sequence>MKSDEEILDEEERNVLTTFNGNARPGEAPGSSVIKPTFLLHHHHYLSLLSRSPHIRLLFLQLGLCSILFHAYNRTGNQRKGYTKRRVGRVVSGQIAVRHVICQNAISSQFL</sequence>
<proteinExistence type="predicted"/>
<accession>A0A9Q0KQ56</accession>
<dbReference type="AlphaFoldDB" id="A0A9Q0KQ56"/>
<reference evidence="1" key="1">
    <citation type="journal article" date="2023" name="Plant J.">
        <title>The genome of the king protea, Protea cynaroides.</title>
        <authorList>
            <person name="Chang J."/>
            <person name="Duong T.A."/>
            <person name="Schoeman C."/>
            <person name="Ma X."/>
            <person name="Roodt D."/>
            <person name="Barker N."/>
            <person name="Li Z."/>
            <person name="Van de Peer Y."/>
            <person name="Mizrachi E."/>
        </authorList>
    </citation>
    <scope>NUCLEOTIDE SEQUENCE</scope>
    <source>
        <tissue evidence="1">Young leaves</tissue>
    </source>
</reference>
<comment type="caution">
    <text evidence="1">The sequence shown here is derived from an EMBL/GenBank/DDBJ whole genome shotgun (WGS) entry which is preliminary data.</text>
</comment>
<gene>
    <name evidence="1" type="ORF">NE237_007433</name>
</gene>
<evidence type="ECO:0000313" key="2">
    <source>
        <dbReference type="Proteomes" id="UP001141806"/>
    </source>
</evidence>
<evidence type="ECO:0000313" key="1">
    <source>
        <dbReference type="EMBL" id="KAJ4974259.1"/>
    </source>
</evidence>
<dbReference type="Proteomes" id="UP001141806">
    <property type="component" value="Unassembled WGS sequence"/>
</dbReference>
<organism evidence="1 2">
    <name type="scientific">Protea cynaroides</name>
    <dbReference type="NCBI Taxonomy" id="273540"/>
    <lineage>
        <taxon>Eukaryota</taxon>
        <taxon>Viridiplantae</taxon>
        <taxon>Streptophyta</taxon>
        <taxon>Embryophyta</taxon>
        <taxon>Tracheophyta</taxon>
        <taxon>Spermatophyta</taxon>
        <taxon>Magnoliopsida</taxon>
        <taxon>Proteales</taxon>
        <taxon>Proteaceae</taxon>
        <taxon>Protea</taxon>
    </lineage>
</organism>